<dbReference type="RefSeq" id="WP_321535702.1">
    <property type="nucleotide sequence ID" value="NZ_JARGDL010000008.1"/>
</dbReference>
<dbReference type="InterPro" id="IPR014017">
    <property type="entry name" value="DNA_helicase_UvrD-like_C"/>
</dbReference>
<evidence type="ECO:0000256" key="9">
    <source>
        <dbReference type="ARBA" id="ARBA00023204"/>
    </source>
</evidence>
<evidence type="ECO:0000256" key="5">
    <source>
        <dbReference type="ARBA" id="ARBA00022806"/>
    </source>
</evidence>
<accession>A0AAE3P0N7</accession>
<sequence>MILSKENIKEINIDDLIQQYLENGYIEKILFVVPTNRKARALKKDLFNYAKNKSAERIKIETLETLSEKLLIVSKIFHSISEAASIIFLKQALSKVKLEYYSNYREEIPEGTLEKIRNLILELKRNCVTPEELRNDDEIIELAEKRKASDISKIYKEYKFICKNLNAFDLGDVYEELLNLSDKIFNDNFHELYFDVDFILIDGFNDFTNPEVQIINKLSNNKSIYVSFDYDYKNDKIFSHIRKTFDKLKDFGFKEIIDKRIYPLDRFTTTVREKLFVFQNAKQLNFTDKIFEMYGNKKEDEIELIASEIKRLIIEDNVKPSNICVVFNQVQEYSEIVKDTFEKYGLPFNLTDRQSLDTSQPIISIINFLEVVETDFYYKSLFRALNSSFIYLPNIDIDNLQFIASEFKIISGKNNWNEILSINNRDDFDESNLSLEQIQKAQKDFEKVSDLLSPFEVDNSIDEFYDKLINLIFELKIPFNILSNGNEQEANSRALTIFLDTVQEVFSLIKNEESEPQKHSTAYFLKLIRTICNWARFNVKEKSNYGVLVTSIEEIRGLKFDYIFISGLIEGILPTKYSQQIFRSSSFKKKAIEHYSKERFLFYKALTSFNKKLYLSYHLITNKSELIRSNFLDDFDQLFFSSKIIKSNFSNFIFTEEQAQINYNYINDEKINFDKEKINKSININNTRKYSPFDKSVYNGYLLSDDSLSTEDLKKYFINFKEKQFSITQLEQYALCPFKYFIETILSIKKIEEPSEDIEPIELGRILHKILFEFYTTIRINGITIQNCDDDTFEKSKEIMIQIATQNVEKSIFKSPTNFYEKEKILGIDGNFEQSILFQFLKIERESKDFIPQFFEVAFGKIKKDGSDESLFSEQPINIDGIKLRGKIDRIEINEEAKSFNVVDYKLSGKKPTQNDIAEGISLQLPFYLYATKELLSRTFNENFSPNEMIIYSLKFKTDKFGKMKVALPKGKNINDVIRDSINYIKNYIESISNAEFHLSKLKNKEKVACKNCNYFLICRVDELIKEYNEEESNE</sequence>
<evidence type="ECO:0000256" key="1">
    <source>
        <dbReference type="ARBA" id="ARBA00022722"/>
    </source>
</evidence>
<keyword evidence="3" id="KW-0227">DNA damage</keyword>
<keyword evidence="12" id="KW-1185">Reference proteome</keyword>
<dbReference type="GO" id="GO:0140097">
    <property type="term" value="F:catalytic activity, acting on DNA"/>
    <property type="evidence" value="ECO:0007669"/>
    <property type="project" value="UniProtKB-ARBA"/>
</dbReference>
<comment type="caution">
    <text evidence="11">The sequence shown here is derived from an EMBL/GenBank/DDBJ whole genome shotgun (WGS) entry which is preliminary data.</text>
</comment>
<dbReference type="Pfam" id="PF12705">
    <property type="entry name" value="PDDEXK_1"/>
    <property type="match status" value="1"/>
</dbReference>
<evidence type="ECO:0000256" key="3">
    <source>
        <dbReference type="ARBA" id="ARBA00022763"/>
    </source>
</evidence>
<name>A0AAE3P0N7_9BACT</name>
<dbReference type="GO" id="GO:0005524">
    <property type="term" value="F:ATP binding"/>
    <property type="evidence" value="ECO:0007669"/>
    <property type="project" value="UniProtKB-KW"/>
</dbReference>
<dbReference type="Gene3D" id="3.90.320.10">
    <property type="match status" value="1"/>
</dbReference>
<dbReference type="GO" id="GO:0006281">
    <property type="term" value="P:DNA repair"/>
    <property type="evidence" value="ECO:0007669"/>
    <property type="project" value="UniProtKB-KW"/>
</dbReference>
<dbReference type="GO" id="GO:0003677">
    <property type="term" value="F:DNA binding"/>
    <property type="evidence" value="ECO:0007669"/>
    <property type="project" value="UniProtKB-KW"/>
</dbReference>
<keyword evidence="9" id="KW-0234">DNA repair</keyword>
<dbReference type="Pfam" id="PF13361">
    <property type="entry name" value="UvrD_C"/>
    <property type="match status" value="1"/>
</dbReference>
<keyword evidence="2" id="KW-0547">Nucleotide-binding</keyword>
<protein>
    <submittedName>
        <fullName evidence="11">PD-(D/E)XK nuclease family protein</fullName>
    </submittedName>
</protein>
<dbReference type="Gene3D" id="1.10.10.160">
    <property type="match status" value="1"/>
</dbReference>
<dbReference type="InterPro" id="IPR011604">
    <property type="entry name" value="PDDEXK-like_dom_sf"/>
</dbReference>
<dbReference type="AlphaFoldDB" id="A0AAE3P0N7"/>
<keyword evidence="4" id="KW-0378">Hydrolase</keyword>
<dbReference type="GO" id="GO:0004527">
    <property type="term" value="F:exonuclease activity"/>
    <property type="evidence" value="ECO:0007669"/>
    <property type="project" value="UniProtKB-KW"/>
</dbReference>
<gene>
    <name evidence="11" type="ORF">P0M35_07215</name>
</gene>
<evidence type="ECO:0000259" key="10">
    <source>
        <dbReference type="PROSITE" id="PS51217"/>
    </source>
</evidence>
<dbReference type="GO" id="GO:0006310">
    <property type="term" value="P:DNA recombination"/>
    <property type="evidence" value="ECO:0007669"/>
    <property type="project" value="TreeGrafter"/>
</dbReference>
<evidence type="ECO:0000256" key="6">
    <source>
        <dbReference type="ARBA" id="ARBA00022839"/>
    </source>
</evidence>
<keyword evidence="7" id="KW-0067">ATP-binding</keyword>
<reference evidence="11" key="1">
    <citation type="submission" date="2023-03" db="EMBL/GenBank/DDBJ databases">
        <title>Stygiobacter electus gen. nov., sp. nov., facultatively anaerobic thermotolerant bacterium of the class Ignavibacteria from a well of Yessentuki mineral water deposit.</title>
        <authorList>
            <person name="Podosokorskaya O.A."/>
            <person name="Elcheninov A.G."/>
            <person name="Petrova N.F."/>
            <person name="Zavarzina D.G."/>
            <person name="Kublanov I.V."/>
            <person name="Merkel A.Y."/>
        </authorList>
    </citation>
    <scope>NUCLEOTIDE SEQUENCE</scope>
    <source>
        <strain evidence="11">09-Me</strain>
    </source>
</reference>
<feature type="domain" description="UvrD-like helicase C-terminal" evidence="10">
    <location>
        <begin position="255"/>
        <end position="557"/>
    </location>
</feature>
<keyword evidence="5" id="KW-0347">Helicase</keyword>
<dbReference type="InterPro" id="IPR038726">
    <property type="entry name" value="PDDEXK_AddAB-type"/>
</dbReference>
<dbReference type="EMBL" id="JARGDL010000008">
    <property type="protein sequence ID" value="MDF1611934.1"/>
    <property type="molecule type" value="Genomic_DNA"/>
</dbReference>
<dbReference type="InterPro" id="IPR027417">
    <property type="entry name" value="P-loop_NTPase"/>
</dbReference>
<evidence type="ECO:0000256" key="4">
    <source>
        <dbReference type="ARBA" id="ARBA00022801"/>
    </source>
</evidence>
<keyword evidence="1" id="KW-0540">Nuclease</keyword>
<dbReference type="PANTHER" id="PTHR30591:SF1">
    <property type="entry name" value="RECBCD ENZYME SUBUNIT RECC"/>
    <property type="match status" value="1"/>
</dbReference>
<evidence type="ECO:0000313" key="12">
    <source>
        <dbReference type="Proteomes" id="UP001221302"/>
    </source>
</evidence>
<proteinExistence type="predicted"/>
<evidence type="ECO:0000313" key="11">
    <source>
        <dbReference type="EMBL" id="MDF1611934.1"/>
    </source>
</evidence>
<dbReference type="Proteomes" id="UP001221302">
    <property type="component" value="Unassembled WGS sequence"/>
</dbReference>
<evidence type="ECO:0000256" key="2">
    <source>
        <dbReference type="ARBA" id="ARBA00022741"/>
    </source>
</evidence>
<evidence type="ECO:0000256" key="7">
    <source>
        <dbReference type="ARBA" id="ARBA00022840"/>
    </source>
</evidence>
<dbReference type="Gene3D" id="3.40.50.300">
    <property type="entry name" value="P-loop containing nucleotide triphosphate hydrolases"/>
    <property type="match status" value="3"/>
</dbReference>
<dbReference type="Pfam" id="PF21445">
    <property type="entry name" value="ADDB_N"/>
    <property type="match status" value="1"/>
</dbReference>
<dbReference type="SUPFAM" id="SSF52540">
    <property type="entry name" value="P-loop containing nucleoside triphosphate hydrolases"/>
    <property type="match status" value="2"/>
</dbReference>
<keyword evidence="8" id="KW-0238">DNA-binding</keyword>
<dbReference type="InterPro" id="IPR013986">
    <property type="entry name" value="DExx_box_DNA_helicase_dom_sf"/>
</dbReference>
<dbReference type="GO" id="GO:0004386">
    <property type="term" value="F:helicase activity"/>
    <property type="evidence" value="ECO:0007669"/>
    <property type="project" value="UniProtKB-KW"/>
</dbReference>
<dbReference type="InterPro" id="IPR049035">
    <property type="entry name" value="ADDB_N"/>
</dbReference>
<evidence type="ECO:0000256" key="8">
    <source>
        <dbReference type="ARBA" id="ARBA00023125"/>
    </source>
</evidence>
<keyword evidence="6" id="KW-0269">Exonuclease</keyword>
<dbReference type="PROSITE" id="PS51217">
    <property type="entry name" value="UVRD_HELICASE_CTER"/>
    <property type="match status" value="1"/>
</dbReference>
<dbReference type="PANTHER" id="PTHR30591">
    <property type="entry name" value="RECBCD ENZYME SUBUNIT RECC"/>
    <property type="match status" value="1"/>
</dbReference>
<organism evidence="11 12">
    <name type="scientific">Stygiobacter electus</name>
    <dbReference type="NCBI Taxonomy" id="3032292"/>
    <lineage>
        <taxon>Bacteria</taxon>
        <taxon>Pseudomonadati</taxon>
        <taxon>Ignavibacteriota</taxon>
        <taxon>Ignavibacteria</taxon>
        <taxon>Ignavibacteriales</taxon>
        <taxon>Melioribacteraceae</taxon>
        <taxon>Stygiobacter</taxon>
    </lineage>
</organism>